<keyword evidence="2" id="KW-0472">Membrane</keyword>
<feature type="transmembrane region" description="Helical" evidence="2">
    <location>
        <begin position="48"/>
        <end position="74"/>
    </location>
</feature>
<evidence type="ECO:0000313" key="4">
    <source>
        <dbReference type="Proteomes" id="UP000654345"/>
    </source>
</evidence>
<feature type="region of interest" description="Disordered" evidence="1">
    <location>
        <begin position="108"/>
        <end position="131"/>
    </location>
</feature>
<proteinExistence type="predicted"/>
<evidence type="ECO:0008006" key="5">
    <source>
        <dbReference type="Google" id="ProtNLM"/>
    </source>
</evidence>
<gene>
    <name evidence="3" type="ORF">KSB_56890</name>
</gene>
<protein>
    <recommendedName>
        <fullName evidence="5">PrgI family protein</fullName>
    </recommendedName>
</protein>
<keyword evidence="4" id="KW-1185">Reference proteome</keyword>
<organism evidence="3 4">
    <name type="scientific">Ktedonobacter robiniae</name>
    <dbReference type="NCBI Taxonomy" id="2778365"/>
    <lineage>
        <taxon>Bacteria</taxon>
        <taxon>Bacillati</taxon>
        <taxon>Chloroflexota</taxon>
        <taxon>Ktedonobacteria</taxon>
        <taxon>Ktedonobacterales</taxon>
        <taxon>Ktedonobacteraceae</taxon>
        <taxon>Ktedonobacter</taxon>
    </lineage>
</organism>
<sequence>MQKEEIPTFLNEQPKVIFGRTGRELLIIVCGIVGGYSLWGSISPLLPGALWGVASVIIACIPALLALVIAMVPIAERPLEEWAMCWLLYIGMPRVFIYKPLEDDDTRENPALAETQKKTKQQINEEEDLLE</sequence>
<keyword evidence="2" id="KW-0812">Transmembrane</keyword>
<evidence type="ECO:0000256" key="1">
    <source>
        <dbReference type="SAM" id="MobiDB-lite"/>
    </source>
</evidence>
<name>A0ABQ3UWI3_9CHLR</name>
<evidence type="ECO:0000256" key="2">
    <source>
        <dbReference type="SAM" id="Phobius"/>
    </source>
</evidence>
<dbReference type="EMBL" id="BNJG01000002">
    <property type="protein sequence ID" value="GHO57214.1"/>
    <property type="molecule type" value="Genomic_DNA"/>
</dbReference>
<keyword evidence="2" id="KW-1133">Transmembrane helix</keyword>
<reference evidence="3 4" key="1">
    <citation type="journal article" date="2021" name="Int. J. Syst. Evol. Microbiol.">
        <title>Reticulibacter mediterranei gen. nov., sp. nov., within the new family Reticulibacteraceae fam. nov., and Ktedonospora formicarum gen. nov., sp. nov., Ktedonobacter robiniae sp. nov., Dictyobacter formicarum sp. nov. and Dictyobacter arantiisoli sp. nov., belonging to the class Ktedonobacteria.</title>
        <authorList>
            <person name="Yabe S."/>
            <person name="Zheng Y."/>
            <person name="Wang C.M."/>
            <person name="Sakai Y."/>
            <person name="Abe K."/>
            <person name="Yokota A."/>
            <person name="Donadio S."/>
            <person name="Cavaletti L."/>
            <person name="Monciardini P."/>
        </authorList>
    </citation>
    <scope>NUCLEOTIDE SEQUENCE [LARGE SCALE GENOMIC DNA]</scope>
    <source>
        <strain evidence="3 4">SOSP1-30</strain>
    </source>
</reference>
<feature type="transmembrane region" description="Helical" evidence="2">
    <location>
        <begin position="25"/>
        <end position="42"/>
    </location>
</feature>
<dbReference type="Proteomes" id="UP000654345">
    <property type="component" value="Unassembled WGS sequence"/>
</dbReference>
<comment type="caution">
    <text evidence="3">The sequence shown here is derived from an EMBL/GenBank/DDBJ whole genome shotgun (WGS) entry which is preliminary data.</text>
</comment>
<accession>A0ABQ3UWI3</accession>
<dbReference type="RefSeq" id="WP_201373635.1">
    <property type="nucleotide sequence ID" value="NZ_BNJG01000002.1"/>
</dbReference>
<evidence type="ECO:0000313" key="3">
    <source>
        <dbReference type="EMBL" id="GHO57214.1"/>
    </source>
</evidence>